<dbReference type="AlphaFoldDB" id="A0A507DX58"/>
<dbReference type="Proteomes" id="UP000318582">
    <property type="component" value="Unassembled WGS sequence"/>
</dbReference>
<gene>
    <name evidence="2" type="ORF">PhCBS80983_g04920</name>
</gene>
<dbReference type="STRING" id="109895.A0A507DX58"/>
<dbReference type="EMBL" id="QEAQ01000091">
    <property type="protein sequence ID" value="TPX55922.1"/>
    <property type="molecule type" value="Genomic_DNA"/>
</dbReference>
<name>A0A507DX58_9FUNG</name>
<dbReference type="InterPro" id="IPR025314">
    <property type="entry name" value="DUF4219"/>
</dbReference>
<reference evidence="2 3" key="1">
    <citation type="journal article" date="2019" name="Sci. Rep.">
        <title>Comparative genomics of chytrid fungi reveal insights into the obligate biotrophic and pathogenic lifestyle of Synchytrium endobioticum.</title>
        <authorList>
            <person name="van de Vossenberg B.T.L.H."/>
            <person name="Warris S."/>
            <person name="Nguyen H.D.T."/>
            <person name="van Gent-Pelzer M.P.E."/>
            <person name="Joly D.L."/>
            <person name="van de Geest H.C."/>
            <person name="Bonants P.J.M."/>
            <person name="Smith D.S."/>
            <person name="Levesque C.A."/>
            <person name="van der Lee T.A.J."/>
        </authorList>
    </citation>
    <scope>NUCLEOTIDE SEQUENCE [LARGE SCALE GENOMIC DNA]</scope>
    <source>
        <strain evidence="2 3">CBS 809.83</strain>
    </source>
</reference>
<dbReference type="Pfam" id="PF14223">
    <property type="entry name" value="Retrotran_gag_2"/>
    <property type="match status" value="1"/>
</dbReference>
<organism evidence="2 3">
    <name type="scientific">Powellomyces hirtus</name>
    <dbReference type="NCBI Taxonomy" id="109895"/>
    <lineage>
        <taxon>Eukaryota</taxon>
        <taxon>Fungi</taxon>
        <taxon>Fungi incertae sedis</taxon>
        <taxon>Chytridiomycota</taxon>
        <taxon>Chytridiomycota incertae sedis</taxon>
        <taxon>Chytridiomycetes</taxon>
        <taxon>Spizellomycetales</taxon>
        <taxon>Powellomycetaceae</taxon>
        <taxon>Powellomyces</taxon>
    </lineage>
</organism>
<dbReference type="PANTHER" id="PTHR35317">
    <property type="entry name" value="OS04G0629600 PROTEIN"/>
    <property type="match status" value="1"/>
</dbReference>
<dbReference type="PANTHER" id="PTHR35317:SF40">
    <property type="entry name" value="CCHC-TYPE DOMAIN-CONTAINING PROTEIN"/>
    <property type="match status" value="1"/>
</dbReference>
<sequence length="208" mass="23802">MSSGHDTGLLTIGKFTGKNFHLWNFRLQAMLKAKGLWSAIEWKLPLDACDQDACRKEEKDIRDEQLMHVQTAATAAEVWRKLKVVHERQVIANKLYLKCKFLTVVMEDGDGMLAHINKVKMMAHQLGVIEAKADSEDIVITLLYSLPESFELLIVSLESRADDLTLESLTAKFEHEETCCERAIKAYRLTYLFRLVKRHVLHQGRCAS</sequence>
<evidence type="ECO:0000313" key="3">
    <source>
        <dbReference type="Proteomes" id="UP000318582"/>
    </source>
</evidence>
<dbReference type="Pfam" id="PF13961">
    <property type="entry name" value="DUF4219"/>
    <property type="match status" value="1"/>
</dbReference>
<comment type="caution">
    <text evidence="2">The sequence shown here is derived from an EMBL/GenBank/DDBJ whole genome shotgun (WGS) entry which is preliminary data.</text>
</comment>
<keyword evidence="3" id="KW-1185">Reference proteome</keyword>
<feature type="domain" description="DUF4219" evidence="1">
    <location>
        <begin position="15"/>
        <end position="41"/>
    </location>
</feature>
<accession>A0A507DX58</accession>
<proteinExistence type="predicted"/>
<evidence type="ECO:0000259" key="1">
    <source>
        <dbReference type="Pfam" id="PF13961"/>
    </source>
</evidence>
<evidence type="ECO:0000313" key="2">
    <source>
        <dbReference type="EMBL" id="TPX55922.1"/>
    </source>
</evidence>
<protein>
    <recommendedName>
        <fullName evidence="1">DUF4219 domain-containing protein</fullName>
    </recommendedName>
</protein>